<dbReference type="InterPro" id="IPR013324">
    <property type="entry name" value="RNA_pol_sigma_r3/r4-like"/>
</dbReference>
<keyword evidence="3" id="KW-0731">Sigma factor</keyword>
<dbReference type="AlphaFoldDB" id="A0AA49GNV4"/>
<dbReference type="EMBL" id="CP120682">
    <property type="protein sequence ID" value="WKN38257.1"/>
    <property type="molecule type" value="Genomic_DNA"/>
</dbReference>
<dbReference type="Gene3D" id="1.10.1740.10">
    <property type="match status" value="1"/>
</dbReference>
<organism evidence="8">
    <name type="scientific">Roseihalotalea indica</name>
    <dbReference type="NCBI Taxonomy" id="2867963"/>
    <lineage>
        <taxon>Bacteria</taxon>
        <taxon>Pseudomonadati</taxon>
        <taxon>Bacteroidota</taxon>
        <taxon>Cytophagia</taxon>
        <taxon>Cytophagales</taxon>
        <taxon>Catalimonadaceae</taxon>
        <taxon>Roseihalotalea</taxon>
    </lineage>
</organism>
<dbReference type="InterPro" id="IPR007627">
    <property type="entry name" value="RNA_pol_sigma70_r2"/>
</dbReference>
<reference evidence="8" key="1">
    <citation type="journal article" date="2023" name="Comput. Struct. Biotechnol. J.">
        <title>Discovery of a novel marine Bacteroidetes with a rich repertoire of carbohydrate-active enzymes.</title>
        <authorList>
            <person name="Chen B."/>
            <person name="Liu G."/>
            <person name="Chen Q."/>
            <person name="Wang H."/>
            <person name="Liu L."/>
            <person name="Tang K."/>
        </authorList>
    </citation>
    <scope>NUCLEOTIDE SEQUENCE</scope>
    <source>
        <strain evidence="8">TK19036</strain>
    </source>
</reference>
<evidence type="ECO:0000256" key="5">
    <source>
        <dbReference type="ARBA" id="ARBA00023163"/>
    </source>
</evidence>
<evidence type="ECO:0000259" key="6">
    <source>
        <dbReference type="Pfam" id="PF04542"/>
    </source>
</evidence>
<keyword evidence="5" id="KW-0804">Transcription</keyword>
<dbReference type="Pfam" id="PF08281">
    <property type="entry name" value="Sigma70_r4_2"/>
    <property type="match status" value="1"/>
</dbReference>
<dbReference type="GO" id="GO:0006352">
    <property type="term" value="P:DNA-templated transcription initiation"/>
    <property type="evidence" value="ECO:0007669"/>
    <property type="project" value="InterPro"/>
</dbReference>
<gene>
    <name evidence="8" type="ORF">K4G66_06025</name>
</gene>
<protein>
    <submittedName>
        <fullName evidence="8">Sigma-70 family RNA polymerase sigma factor</fullName>
    </submittedName>
</protein>
<dbReference type="NCBIfam" id="TIGR02937">
    <property type="entry name" value="sigma70-ECF"/>
    <property type="match status" value="1"/>
</dbReference>
<evidence type="ECO:0000256" key="3">
    <source>
        <dbReference type="ARBA" id="ARBA00023082"/>
    </source>
</evidence>
<name>A0AA49GNV4_9BACT</name>
<feature type="domain" description="RNA polymerase sigma factor 70 region 4 type 2" evidence="7">
    <location>
        <begin position="125"/>
        <end position="176"/>
    </location>
</feature>
<evidence type="ECO:0000256" key="1">
    <source>
        <dbReference type="ARBA" id="ARBA00010641"/>
    </source>
</evidence>
<dbReference type="SUPFAM" id="SSF88946">
    <property type="entry name" value="Sigma2 domain of RNA polymerase sigma factors"/>
    <property type="match status" value="1"/>
</dbReference>
<dbReference type="GO" id="GO:0016987">
    <property type="term" value="F:sigma factor activity"/>
    <property type="evidence" value="ECO:0007669"/>
    <property type="project" value="UniProtKB-KW"/>
</dbReference>
<comment type="similarity">
    <text evidence="1">Belongs to the sigma-70 factor family. ECF subfamily.</text>
</comment>
<keyword evidence="2" id="KW-0805">Transcription regulation</keyword>
<evidence type="ECO:0000256" key="4">
    <source>
        <dbReference type="ARBA" id="ARBA00023125"/>
    </source>
</evidence>
<sequence>MLFKRRSNKALDDAQLLQKYQLTGELPVLGELYDRYMALVYGVSLKYFKNKEDSQDAVMQIFELLVERLRTEEVRQFKPWLYVVTRNYCLMQLRKVKVHHIPLNGHTEHLEETDDENLSEDQWQLLEEGMGSLPQEQQQCLQLFYWQQQSYQDIAARTGYELKQVKSHIQNGRRNLKIFVERNHE</sequence>
<proteinExistence type="inferred from homology"/>
<dbReference type="SUPFAM" id="SSF88659">
    <property type="entry name" value="Sigma3 and sigma4 domains of RNA polymerase sigma factors"/>
    <property type="match status" value="1"/>
</dbReference>
<evidence type="ECO:0000256" key="2">
    <source>
        <dbReference type="ARBA" id="ARBA00023015"/>
    </source>
</evidence>
<evidence type="ECO:0000259" key="7">
    <source>
        <dbReference type="Pfam" id="PF08281"/>
    </source>
</evidence>
<dbReference type="InterPro" id="IPR036388">
    <property type="entry name" value="WH-like_DNA-bd_sf"/>
</dbReference>
<dbReference type="PANTHER" id="PTHR43133:SF8">
    <property type="entry name" value="RNA POLYMERASE SIGMA FACTOR HI_1459-RELATED"/>
    <property type="match status" value="1"/>
</dbReference>
<evidence type="ECO:0000313" key="8">
    <source>
        <dbReference type="EMBL" id="WKN38257.1"/>
    </source>
</evidence>
<dbReference type="Gene3D" id="1.10.10.10">
    <property type="entry name" value="Winged helix-like DNA-binding domain superfamily/Winged helix DNA-binding domain"/>
    <property type="match status" value="1"/>
</dbReference>
<keyword evidence="4" id="KW-0238">DNA-binding</keyword>
<dbReference type="InterPro" id="IPR014284">
    <property type="entry name" value="RNA_pol_sigma-70_dom"/>
</dbReference>
<dbReference type="InterPro" id="IPR013325">
    <property type="entry name" value="RNA_pol_sigma_r2"/>
</dbReference>
<dbReference type="PANTHER" id="PTHR43133">
    <property type="entry name" value="RNA POLYMERASE ECF-TYPE SIGMA FACTO"/>
    <property type="match status" value="1"/>
</dbReference>
<dbReference type="GO" id="GO:0003677">
    <property type="term" value="F:DNA binding"/>
    <property type="evidence" value="ECO:0007669"/>
    <property type="project" value="UniProtKB-KW"/>
</dbReference>
<dbReference type="Pfam" id="PF04542">
    <property type="entry name" value="Sigma70_r2"/>
    <property type="match status" value="1"/>
</dbReference>
<dbReference type="InterPro" id="IPR013249">
    <property type="entry name" value="RNA_pol_sigma70_r4_t2"/>
</dbReference>
<accession>A0AA49GNV4</accession>
<dbReference type="InterPro" id="IPR039425">
    <property type="entry name" value="RNA_pol_sigma-70-like"/>
</dbReference>
<reference evidence="8" key="2">
    <citation type="journal article" date="2024" name="Antonie Van Leeuwenhoek">
        <title>Roseihalotalea indica gen. nov., sp. nov., a halophilic Bacteroidetes from mesopelagic Southwest Indian Ocean with higher carbohydrate metabolic potential.</title>
        <authorList>
            <person name="Chen B."/>
            <person name="Zhang M."/>
            <person name="Lin D."/>
            <person name="Ye J."/>
            <person name="Tang K."/>
        </authorList>
    </citation>
    <scope>NUCLEOTIDE SEQUENCE</scope>
    <source>
        <strain evidence="8">TK19036</strain>
    </source>
</reference>
<feature type="domain" description="RNA polymerase sigma-70 region 2" evidence="6">
    <location>
        <begin position="32"/>
        <end position="95"/>
    </location>
</feature>